<sequence length="460" mass="51150">MNVLRDAGFNERRCIARDVLGLYGCIVTVARYDSVQGTAPDDLQETLHLALRQCIDRHAALSVVVQDATTEKPTLARLHHIDIAQHLTILEPTVDHAEEILQNLLDTAHSQPLMNYERQPQWRVWVRPRADSSSCYIAFATSHAIMDGRSGTIFHQSLLKVLHGGAQTDTEPGIDINLAPALDKAAKFSISWSFLLRPLLEEMLPSDMASYLGLKSETIAWCGAQRRPTLPVDHGMLPTAVKVLLIQPDTLSRILAVCRKHKSKLTALLNFSISQSLAVVLRKRGQDYQHFTTSTPYDLRRNIPGATNRMANYVSAVDQTVTIDRNSSLEWEAIAHATTILQERSSTLDDQPIALLRYLSKIQEWVSKRATQPSKESFSVSNLGNFRVDHAHDWTISQMAFSQSADATGAPLNINVASSYNGPLCIAITWWPGMLGVDDEHDFAQEVCDDLLARLESIAA</sequence>
<dbReference type="GO" id="GO:0008080">
    <property type="term" value="F:N-acetyltransferase activity"/>
    <property type="evidence" value="ECO:0007669"/>
    <property type="project" value="TreeGrafter"/>
</dbReference>
<dbReference type="OrthoDB" id="2150604at2759"/>
<dbReference type="Proteomes" id="UP000503462">
    <property type="component" value="Chromosome 1"/>
</dbReference>
<dbReference type="AlphaFoldDB" id="A0A6H0XIW3"/>
<evidence type="ECO:0000313" key="2">
    <source>
        <dbReference type="Proteomes" id="UP000503462"/>
    </source>
</evidence>
<dbReference type="InterPro" id="IPR010828">
    <property type="entry name" value="Atf2/Sli1-like"/>
</dbReference>
<evidence type="ECO:0008006" key="3">
    <source>
        <dbReference type="Google" id="ProtNLM"/>
    </source>
</evidence>
<dbReference type="InterPro" id="IPR052058">
    <property type="entry name" value="Alcohol_O-acetyltransferase"/>
</dbReference>
<dbReference type="Pfam" id="PF07247">
    <property type="entry name" value="AATase"/>
    <property type="match status" value="1"/>
</dbReference>
<evidence type="ECO:0000313" key="1">
    <source>
        <dbReference type="EMBL" id="QIW94587.1"/>
    </source>
</evidence>
<name>A0A6H0XIW3_9PEZI</name>
<dbReference type="EMBL" id="CP051139">
    <property type="protein sequence ID" value="QIW94587.1"/>
    <property type="molecule type" value="Genomic_DNA"/>
</dbReference>
<dbReference type="SUPFAM" id="SSF52777">
    <property type="entry name" value="CoA-dependent acyltransferases"/>
    <property type="match status" value="2"/>
</dbReference>
<dbReference type="PANTHER" id="PTHR28037">
    <property type="entry name" value="ALCOHOL O-ACETYLTRANSFERASE 1-RELATED"/>
    <property type="match status" value="1"/>
</dbReference>
<keyword evidence="2" id="KW-1185">Reference proteome</keyword>
<dbReference type="PANTHER" id="PTHR28037:SF1">
    <property type="entry name" value="ALCOHOL O-ACETYLTRANSFERASE 1-RELATED"/>
    <property type="match status" value="1"/>
</dbReference>
<organism evidence="1 2">
    <name type="scientific">Peltaster fructicola</name>
    <dbReference type="NCBI Taxonomy" id="286661"/>
    <lineage>
        <taxon>Eukaryota</taxon>
        <taxon>Fungi</taxon>
        <taxon>Dikarya</taxon>
        <taxon>Ascomycota</taxon>
        <taxon>Pezizomycotina</taxon>
        <taxon>Dothideomycetes</taxon>
        <taxon>Dothideomycetes incertae sedis</taxon>
        <taxon>Peltaster</taxon>
    </lineage>
</organism>
<reference evidence="1 2" key="1">
    <citation type="journal article" date="2016" name="Sci. Rep.">
        <title>Peltaster fructicola genome reveals evolution from an invasive phytopathogen to an ectophytic parasite.</title>
        <authorList>
            <person name="Xu C."/>
            <person name="Chen H."/>
            <person name="Gleason M.L."/>
            <person name="Xu J.R."/>
            <person name="Liu H."/>
            <person name="Zhang R."/>
            <person name="Sun G."/>
        </authorList>
    </citation>
    <scope>NUCLEOTIDE SEQUENCE [LARGE SCALE GENOMIC DNA]</scope>
    <source>
        <strain evidence="1 2">LNHT1506</strain>
    </source>
</reference>
<gene>
    <name evidence="1" type="ORF">AMS68_000105</name>
</gene>
<protein>
    <recommendedName>
        <fullName evidence="3">Alcohol acetyltransferase</fullName>
    </recommendedName>
</protein>
<accession>A0A6H0XIW3</accession>
<proteinExistence type="predicted"/>
<dbReference type="InterPro" id="IPR023213">
    <property type="entry name" value="CAT-like_dom_sf"/>
</dbReference>
<dbReference type="Gene3D" id="3.30.559.10">
    <property type="entry name" value="Chloramphenicol acetyltransferase-like domain"/>
    <property type="match status" value="1"/>
</dbReference>